<feature type="domain" description="Cupin type-2" evidence="1">
    <location>
        <begin position="36"/>
        <end position="103"/>
    </location>
</feature>
<dbReference type="EMBL" id="WRPP01000003">
    <property type="protein sequence ID" value="MVU79314.1"/>
    <property type="molecule type" value="Genomic_DNA"/>
</dbReference>
<name>A0A7K1UY73_9NOCA</name>
<proteinExistence type="predicted"/>
<evidence type="ECO:0000259" key="1">
    <source>
        <dbReference type="Pfam" id="PF07883"/>
    </source>
</evidence>
<sequence length="124" mass="13042">MPLIKSADAPTFEGPGMTAIGLAAPSRGSKENSVWRFTLRPGNEGHAHAVSREEIFVALAGSARIEMDGETRDFRAGDALVIPADTVFKLSVPGEEPFEAVAILPVGAYAQAPGGERVSPPWAQ</sequence>
<dbReference type="RefSeq" id="WP_157388899.1">
    <property type="nucleotide sequence ID" value="NZ_WRPP01000003.1"/>
</dbReference>
<keyword evidence="3" id="KW-1185">Reference proteome</keyword>
<protein>
    <submittedName>
        <fullName evidence="2">Cupin domain-containing protein</fullName>
    </submittedName>
</protein>
<dbReference type="InterPro" id="IPR013096">
    <property type="entry name" value="Cupin_2"/>
</dbReference>
<dbReference type="AlphaFoldDB" id="A0A7K1UY73"/>
<accession>A0A7K1UY73</accession>
<dbReference type="Proteomes" id="UP000466794">
    <property type="component" value="Unassembled WGS sequence"/>
</dbReference>
<dbReference type="Gene3D" id="2.60.120.10">
    <property type="entry name" value="Jelly Rolls"/>
    <property type="match status" value="1"/>
</dbReference>
<reference evidence="2 3" key="1">
    <citation type="submission" date="2019-12" db="EMBL/GenBank/DDBJ databases">
        <title>Nocardia sp. nov. ET3-3 isolated from soil.</title>
        <authorList>
            <person name="Kanchanasin P."/>
            <person name="Tanasupawat S."/>
            <person name="Yuki M."/>
            <person name="Kudo T."/>
        </authorList>
    </citation>
    <scope>NUCLEOTIDE SEQUENCE [LARGE SCALE GENOMIC DNA]</scope>
    <source>
        <strain evidence="2 3">ET3-3</strain>
    </source>
</reference>
<dbReference type="SUPFAM" id="SSF51182">
    <property type="entry name" value="RmlC-like cupins"/>
    <property type="match status" value="1"/>
</dbReference>
<evidence type="ECO:0000313" key="3">
    <source>
        <dbReference type="Proteomes" id="UP000466794"/>
    </source>
</evidence>
<organism evidence="2 3">
    <name type="scientific">Nocardia terrae</name>
    <dbReference type="NCBI Taxonomy" id="2675851"/>
    <lineage>
        <taxon>Bacteria</taxon>
        <taxon>Bacillati</taxon>
        <taxon>Actinomycetota</taxon>
        <taxon>Actinomycetes</taxon>
        <taxon>Mycobacteriales</taxon>
        <taxon>Nocardiaceae</taxon>
        <taxon>Nocardia</taxon>
    </lineage>
</organism>
<dbReference type="Pfam" id="PF07883">
    <property type="entry name" value="Cupin_2"/>
    <property type="match status" value="1"/>
</dbReference>
<dbReference type="InterPro" id="IPR011051">
    <property type="entry name" value="RmlC_Cupin_sf"/>
</dbReference>
<comment type="caution">
    <text evidence="2">The sequence shown here is derived from an EMBL/GenBank/DDBJ whole genome shotgun (WGS) entry which is preliminary data.</text>
</comment>
<dbReference type="InterPro" id="IPR014710">
    <property type="entry name" value="RmlC-like_jellyroll"/>
</dbReference>
<gene>
    <name evidence="2" type="ORF">GPX89_18970</name>
</gene>
<evidence type="ECO:0000313" key="2">
    <source>
        <dbReference type="EMBL" id="MVU79314.1"/>
    </source>
</evidence>